<reference evidence="3" key="1">
    <citation type="submission" date="2020-05" db="EMBL/GenBank/DDBJ databases">
        <authorList>
            <person name="Rincon C."/>
            <person name="Sanders R I."/>
            <person name="Robbins C."/>
            <person name="Chaturvedi A."/>
        </authorList>
    </citation>
    <scope>NUCLEOTIDE SEQUENCE</scope>
    <source>
        <strain evidence="3">CHB12</strain>
    </source>
</reference>
<gene>
    <name evidence="3" type="ORF">CHRIB12_LOCUS645</name>
</gene>
<dbReference type="AlphaFoldDB" id="A0A915YNF6"/>
<dbReference type="EMBL" id="CAGKOT010000001">
    <property type="protein sequence ID" value="CAB5298307.1"/>
    <property type="molecule type" value="Genomic_DNA"/>
</dbReference>
<dbReference type="Proteomes" id="UP000684084">
    <property type="component" value="Unassembled WGS sequence"/>
</dbReference>
<dbReference type="VEuPathDB" id="FungiDB:RhiirFUN_001344"/>
<dbReference type="InterPro" id="IPR011008">
    <property type="entry name" value="Dimeric_a/b-barrel"/>
</dbReference>
<dbReference type="InterPro" id="IPR030476">
    <property type="entry name" value="Pentaxin_CS"/>
</dbReference>
<dbReference type="InterPro" id="IPR012577">
    <property type="entry name" value="NIPSNAP"/>
</dbReference>
<dbReference type="Gene3D" id="3.30.70.100">
    <property type="match status" value="2"/>
</dbReference>
<comment type="similarity">
    <text evidence="1">Belongs to the NipSnap family.</text>
</comment>
<name>A0A915YNF6_9GLOM</name>
<proteinExistence type="inferred from homology"/>
<dbReference type="SUPFAM" id="SSF54909">
    <property type="entry name" value="Dimeric alpha+beta barrel"/>
    <property type="match status" value="2"/>
</dbReference>
<dbReference type="FunFam" id="3.30.70.100:FF:000004">
    <property type="entry name" value="NIPSNAP family protein"/>
    <property type="match status" value="1"/>
</dbReference>
<feature type="domain" description="NIPSNAP" evidence="2">
    <location>
        <begin position="117"/>
        <end position="215"/>
    </location>
</feature>
<dbReference type="PANTHER" id="PTHR21017:SF17">
    <property type="entry name" value="PROTEIN NIPSNAP"/>
    <property type="match status" value="1"/>
</dbReference>
<dbReference type="PANTHER" id="PTHR21017">
    <property type="entry name" value="NIPSNAP-RELATED"/>
    <property type="match status" value="1"/>
</dbReference>
<evidence type="ECO:0000313" key="4">
    <source>
        <dbReference type="Proteomes" id="UP000684084"/>
    </source>
</evidence>
<dbReference type="Pfam" id="PF07978">
    <property type="entry name" value="NIPSNAP"/>
    <property type="match status" value="2"/>
</dbReference>
<dbReference type="OrthoDB" id="10262843at2759"/>
<organism evidence="3 4">
    <name type="scientific">Rhizophagus irregularis</name>
    <dbReference type="NCBI Taxonomy" id="588596"/>
    <lineage>
        <taxon>Eukaryota</taxon>
        <taxon>Fungi</taxon>
        <taxon>Fungi incertae sedis</taxon>
        <taxon>Mucoromycota</taxon>
        <taxon>Glomeromycotina</taxon>
        <taxon>Glomeromycetes</taxon>
        <taxon>Glomerales</taxon>
        <taxon>Glomeraceae</taxon>
        <taxon>Rhizophagus</taxon>
    </lineage>
</organism>
<dbReference type="InterPro" id="IPR051557">
    <property type="entry name" value="NipSnap_domain"/>
</dbReference>
<evidence type="ECO:0000256" key="1">
    <source>
        <dbReference type="ARBA" id="ARBA00005291"/>
    </source>
</evidence>
<sequence>MKNAVSPQLALQMIDIRSTIYKAYARCIVKRTSAMILQKSSVFKNFFNLTLATLAKNKSAHGSIRLLSSISENKSETDNKDKKSSIFQEILYGNPQIKEEDSQAHSKLIARGKYVHEIQKHKIKPDCVEDYIKLISEHYPRIANNPKNSVHLCGSWQTEIGDLDSFFHIWEYQGYTGYHETLNQLKNDQYYQNFVKKLRPMLQNRKSQICLEFAFWATSPPAALGGIYELRSYRLKPGRLLEWENHWKRGLECRKQFCEPVGAWFCQLGELNFVHHMWQYPDLESRKITREQAWNVDGWADTVFKTVRLVRKMESNVLVPLPFSPLR</sequence>
<accession>A0A915YNF6</accession>
<dbReference type="GO" id="GO:0000423">
    <property type="term" value="P:mitophagy"/>
    <property type="evidence" value="ECO:0007669"/>
    <property type="project" value="UniProtKB-ARBA"/>
</dbReference>
<dbReference type="GO" id="GO:0005739">
    <property type="term" value="C:mitochondrion"/>
    <property type="evidence" value="ECO:0007669"/>
    <property type="project" value="TreeGrafter"/>
</dbReference>
<evidence type="ECO:0000313" key="3">
    <source>
        <dbReference type="EMBL" id="CAB5298307.1"/>
    </source>
</evidence>
<protein>
    <recommendedName>
        <fullName evidence="2">NIPSNAP domain-containing protein</fullName>
    </recommendedName>
</protein>
<dbReference type="PROSITE" id="PS00289">
    <property type="entry name" value="PTX_1"/>
    <property type="match status" value="1"/>
</dbReference>
<comment type="caution">
    <text evidence="3">The sequence shown here is derived from an EMBL/GenBank/DDBJ whole genome shotgun (WGS) entry which is preliminary data.</text>
</comment>
<feature type="domain" description="NIPSNAP" evidence="2">
    <location>
        <begin position="228"/>
        <end position="325"/>
    </location>
</feature>
<evidence type="ECO:0000259" key="2">
    <source>
        <dbReference type="Pfam" id="PF07978"/>
    </source>
</evidence>